<accession>A0A8S9WYY2</accession>
<sequence length="69" mass="8132">MSNRISSTLSADVSIWRRARPQPLTGEKSLRGAFLQNQLILIHDLNNVRKPQTWPIIRGTCYKSRWWRL</sequence>
<dbReference type="EMBL" id="WIXP02000012">
    <property type="protein sequence ID" value="KAF6201893.1"/>
    <property type="molecule type" value="Genomic_DNA"/>
</dbReference>
<name>A0A8S9WYY2_APOLU</name>
<proteinExistence type="predicted"/>
<organism evidence="1 2">
    <name type="scientific">Apolygus lucorum</name>
    <name type="common">Small green plant bug</name>
    <name type="synonym">Lygocoris lucorum</name>
    <dbReference type="NCBI Taxonomy" id="248454"/>
    <lineage>
        <taxon>Eukaryota</taxon>
        <taxon>Metazoa</taxon>
        <taxon>Ecdysozoa</taxon>
        <taxon>Arthropoda</taxon>
        <taxon>Hexapoda</taxon>
        <taxon>Insecta</taxon>
        <taxon>Pterygota</taxon>
        <taxon>Neoptera</taxon>
        <taxon>Paraneoptera</taxon>
        <taxon>Hemiptera</taxon>
        <taxon>Heteroptera</taxon>
        <taxon>Panheteroptera</taxon>
        <taxon>Cimicomorpha</taxon>
        <taxon>Miridae</taxon>
        <taxon>Mirini</taxon>
        <taxon>Apolygus</taxon>
    </lineage>
</organism>
<protein>
    <submittedName>
        <fullName evidence="1">Uncharacterized protein</fullName>
    </submittedName>
</protein>
<dbReference type="Proteomes" id="UP000466442">
    <property type="component" value="Linkage Group LG12"/>
</dbReference>
<evidence type="ECO:0000313" key="1">
    <source>
        <dbReference type="EMBL" id="KAF6201893.1"/>
    </source>
</evidence>
<evidence type="ECO:0000313" key="2">
    <source>
        <dbReference type="Proteomes" id="UP000466442"/>
    </source>
</evidence>
<reference evidence="1" key="1">
    <citation type="journal article" date="2021" name="Mol. Ecol. Resour.">
        <title>Apolygus lucorum genome provides insights into omnivorousness and mesophyll feeding.</title>
        <authorList>
            <person name="Liu Y."/>
            <person name="Liu H."/>
            <person name="Wang H."/>
            <person name="Huang T."/>
            <person name="Liu B."/>
            <person name="Yang B."/>
            <person name="Yin L."/>
            <person name="Li B."/>
            <person name="Zhang Y."/>
            <person name="Zhang S."/>
            <person name="Jiang F."/>
            <person name="Zhang X."/>
            <person name="Ren Y."/>
            <person name="Wang B."/>
            <person name="Wang S."/>
            <person name="Lu Y."/>
            <person name="Wu K."/>
            <person name="Fan W."/>
            <person name="Wang G."/>
        </authorList>
    </citation>
    <scope>NUCLEOTIDE SEQUENCE</scope>
    <source>
        <strain evidence="1">12Hb</strain>
    </source>
</reference>
<gene>
    <name evidence="1" type="ORF">GE061_004289</name>
</gene>
<dbReference type="AlphaFoldDB" id="A0A8S9WYY2"/>
<keyword evidence="2" id="KW-1185">Reference proteome</keyword>
<comment type="caution">
    <text evidence="1">The sequence shown here is derived from an EMBL/GenBank/DDBJ whole genome shotgun (WGS) entry which is preliminary data.</text>
</comment>